<sequence>MKLKIQWKPYFSDTEYGMVGEIKAFSIVRHGSQFTLAPRLPDAKGVTLPAEDFRDLEKAKARADMLLEAFLKAFLADTRRAKPTAVAAEAS</sequence>
<comment type="caution">
    <text evidence="1">The sequence shown here is derived from an EMBL/GenBank/DDBJ whole genome shotgun (WGS) entry which is preliminary data.</text>
</comment>
<reference evidence="1 2" key="1">
    <citation type="submission" date="2020-08" db="EMBL/GenBank/DDBJ databases">
        <title>Genomic Encyclopedia of Type Strains, Phase IV (KMG-IV): sequencing the most valuable type-strain genomes for metagenomic binning, comparative biology and taxonomic classification.</title>
        <authorList>
            <person name="Goeker M."/>
        </authorList>
    </citation>
    <scope>NUCLEOTIDE SEQUENCE [LARGE SCALE GENOMIC DNA]</scope>
    <source>
        <strain evidence="1 2">DSM 45385</strain>
    </source>
</reference>
<dbReference type="Proteomes" id="UP000568380">
    <property type="component" value="Unassembled WGS sequence"/>
</dbReference>
<proteinExistence type="predicted"/>
<dbReference type="AlphaFoldDB" id="A0A7W8A1U3"/>
<evidence type="ECO:0000313" key="2">
    <source>
        <dbReference type="Proteomes" id="UP000568380"/>
    </source>
</evidence>
<accession>A0A7W8A1U3</accession>
<gene>
    <name evidence="1" type="ORF">HNR40_003430</name>
</gene>
<dbReference type="RefSeq" id="WP_184962268.1">
    <property type="nucleotide sequence ID" value="NZ_JACHIN010000004.1"/>
</dbReference>
<protein>
    <submittedName>
        <fullName evidence="1">Uncharacterized protein</fullName>
    </submittedName>
</protein>
<dbReference type="EMBL" id="JACHIN010000004">
    <property type="protein sequence ID" value="MBB5077955.1"/>
    <property type="molecule type" value="Genomic_DNA"/>
</dbReference>
<organism evidence="1 2">
    <name type="scientific">Nonomuraea endophytica</name>
    <dbReference type="NCBI Taxonomy" id="714136"/>
    <lineage>
        <taxon>Bacteria</taxon>
        <taxon>Bacillati</taxon>
        <taxon>Actinomycetota</taxon>
        <taxon>Actinomycetes</taxon>
        <taxon>Streptosporangiales</taxon>
        <taxon>Streptosporangiaceae</taxon>
        <taxon>Nonomuraea</taxon>
    </lineage>
</organism>
<evidence type="ECO:0000313" key="1">
    <source>
        <dbReference type="EMBL" id="MBB5077955.1"/>
    </source>
</evidence>
<name>A0A7W8A1U3_9ACTN</name>
<keyword evidence="2" id="KW-1185">Reference proteome</keyword>